<feature type="transmembrane region" description="Helical" evidence="2">
    <location>
        <begin position="101"/>
        <end position="121"/>
    </location>
</feature>
<feature type="transmembrane region" description="Helical" evidence="2">
    <location>
        <begin position="68"/>
        <end position="89"/>
    </location>
</feature>
<dbReference type="eggNOG" id="ENOG5033KUX">
    <property type="taxonomic scope" value="Bacteria"/>
</dbReference>
<feature type="transmembrane region" description="Helical" evidence="2">
    <location>
        <begin position="133"/>
        <end position="152"/>
    </location>
</feature>
<dbReference type="AlphaFoldDB" id="A0A1H9PNS1"/>
<dbReference type="EMBL" id="NXNG01000001">
    <property type="protein sequence ID" value="PWT27392.1"/>
    <property type="molecule type" value="Genomic_DNA"/>
</dbReference>
<dbReference type="Proteomes" id="UP000182584">
    <property type="component" value="Unassembled WGS sequence"/>
</dbReference>
<evidence type="ECO:0000313" key="5">
    <source>
        <dbReference type="Proteomes" id="UP000182584"/>
    </source>
</evidence>
<dbReference type="InterPro" id="IPR046140">
    <property type="entry name" value="DUF6142"/>
</dbReference>
<protein>
    <submittedName>
        <fullName evidence="4">Uncharacterized protein</fullName>
    </submittedName>
</protein>
<name>A0A1H9PNS1_BUTFI</name>
<keyword evidence="2" id="KW-1133">Transmembrane helix</keyword>
<keyword evidence="2" id="KW-0472">Membrane</keyword>
<evidence type="ECO:0000256" key="2">
    <source>
        <dbReference type="SAM" id="Phobius"/>
    </source>
</evidence>
<reference evidence="4 5" key="1">
    <citation type="submission" date="2016-10" db="EMBL/GenBank/DDBJ databases">
        <authorList>
            <person name="de Groot N.N."/>
        </authorList>
    </citation>
    <scope>NUCLEOTIDE SEQUENCE [LARGE SCALE GENOMIC DNA]</scope>
    <source>
        <strain evidence="4 5">AR40</strain>
    </source>
</reference>
<evidence type="ECO:0000313" key="3">
    <source>
        <dbReference type="EMBL" id="PWT27392.1"/>
    </source>
</evidence>
<sequence>MKNNRIQPWGQRPWEKNPWGINPWEKDTEETYHAHKNKKKKKKHFRLRTLIFKRRYIFTDNVHPRKGILSFILGVIAAVALIMCVKAAFDAGGVANIKYGVATLLAFGYSIAGLVLGILAMKQKKIFKIFPGLGIIINTLNILTVIFLTVMGSI</sequence>
<dbReference type="Pfam" id="PF19639">
    <property type="entry name" value="DUF6142"/>
    <property type="match status" value="1"/>
</dbReference>
<dbReference type="RefSeq" id="WP_022758030.1">
    <property type="nucleotide sequence ID" value="NZ_CM009896.1"/>
</dbReference>
<keyword evidence="6" id="KW-1185">Reference proteome</keyword>
<reference evidence="3 6" key="2">
    <citation type="submission" date="2017-09" db="EMBL/GenBank/DDBJ databases">
        <title>High-quality draft genome sequence of Butyrivibrio fibrisolvens INBov1, isolated from cow rumen.</title>
        <authorList>
            <person name="Rodriguez Hernaez J."/>
            <person name="Rivarola M."/>
            <person name="Paniego N."/>
            <person name="Cravero S."/>
            <person name="Ceron Cucchi M."/>
            <person name="Martinez M.C."/>
        </authorList>
    </citation>
    <scope>NUCLEOTIDE SEQUENCE [LARGE SCALE GENOMIC DNA]</scope>
    <source>
        <strain evidence="3 6">INBov1</strain>
    </source>
</reference>
<evidence type="ECO:0000313" key="6">
    <source>
        <dbReference type="Proteomes" id="UP000245488"/>
    </source>
</evidence>
<feature type="region of interest" description="Disordered" evidence="1">
    <location>
        <begin position="1"/>
        <end position="20"/>
    </location>
</feature>
<evidence type="ECO:0000313" key="4">
    <source>
        <dbReference type="EMBL" id="SER49459.1"/>
    </source>
</evidence>
<dbReference type="EMBL" id="FOGJ01000006">
    <property type="protein sequence ID" value="SER49459.1"/>
    <property type="molecule type" value="Genomic_DNA"/>
</dbReference>
<keyword evidence="2" id="KW-0812">Transmembrane</keyword>
<gene>
    <name evidence="3" type="ORF">CPT75_09915</name>
    <name evidence="4" type="ORF">SAMN04487884_10688</name>
</gene>
<evidence type="ECO:0000256" key="1">
    <source>
        <dbReference type="SAM" id="MobiDB-lite"/>
    </source>
</evidence>
<organism evidence="4 5">
    <name type="scientific">Butyrivibrio fibrisolvens</name>
    <dbReference type="NCBI Taxonomy" id="831"/>
    <lineage>
        <taxon>Bacteria</taxon>
        <taxon>Bacillati</taxon>
        <taxon>Bacillota</taxon>
        <taxon>Clostridia</taxon>
        <taxon>Lachnospirales</taxon>
        <taxon>Lachnospiraceae</taxon>
        <taxon>Butyrivibrio</taxon>
    </lineage>
</organism>
<accession>A0A1H9PNS1</accession>
<dbReference type="OrthoDB" id="2055992at2"/>
<proteinExistence type="predicted"/>
<dbReference type="Proteomes" id="UP000245488">
    <property type="component" value="Chromosome"/>
</dbReference>